<dbReference type="PANTHER" id="PTHR30097:SF4">
    <property type="entry name" value="SLR6042 PROTEIN"/>
    <property type="match status" value="1"/>
</dbReference>
<sequence>MIALLAGGGLMLGVAVLAPQVPATLRSTLGLAPTPQPVTPAQAASPAQAPGQKDEGEAPEGGIRMTDEQVATAQIDVVEAGSGAVVRRVSLPGVVAANADRLARVPARVAGIVTMLHKRLGDQVAAGDVLAEIESAEIATIKGDYLAALRTTELVRVTFEREQRLWQRRISAEQDFLKARTDWQEAQIRLDLARQKLAALGLGSAEVEALPRQPVEALRRQAVRAPIAGRVTSRPIVLGAAVTAEAEVYTVADLSSIWVEMAVPPSDLTFVKEGMSVRLRGEGETRGEGRIVFLSPVLDAETRSARAVVEVPNPAGEFRPGGFATAEVATAEQPVDLLVPRGAVQQIEGEDVVFVRTPDGFEKREVVLGRGDTDGVEVVFGLDPGERYAATNTFVLKAELGKSEAEHSH</sequence>
<dbReference type="InterPro" id="IPR058792">
    <property type="entry name" value="Beta-barrel_RND_2"/>
</dbReference>
<dbReference type="PANTHER" id="PTHR30097">
    <property type="entry name" value="CATION EFFLUX SYSTEM PROTEIN CUSB"/>
    <property type="match status" value="1"/>
</dbReference>
<accession>A0ABT8AGJ3</accession>
<evidence type="ECO:0000259" key="6">
    <source>
        <dbReference type="Pfam" id="PF25973"/>
    </source>
</evidence>
<dbReference type="InterPro" id="IPR006143">
    <property type="entry name" value="RND_pump_MFP"/>
</dbReference>
<name>A0ABT8AGJ3_9PROT</name>
<dbReference type="Gene3D" id="2.40.30.170">
    <property type="match status" value="1"/>
</dbReference>
<organism evidence="8 9">
    <name type="scientific">Paeniroseomonas aquatica</name>
    <dbReference type="NCBI Taxonomy" id="373043"/>
    <lineage>
        <taxon>Bacteria</taxon>
        <taxon>Pseudomonadati</taxon>
        <taxon>Pseudomonadota</taxon>
        <taxon>Alphaproteobacteria</taxon>
        <taxon>Acetobacterales</taxon>
        <taxon>Acetobacteraceae</taxon>
        <taxon>Paeniroseomonas</taxon>
    </lineage>
</organism>
<evidence type="ECO:0000259" key="7">
    <source>
        <dbReference type="Pfam" id="PF25975"/>
    </source>
</evidence>
<dbReference type="Pfam" id="PF25973">
    <property type="entry name" value="BSH_CzcB"/>
    <property type="match status" value="1"/>
</dbReference>
<dbReference type="Pfam" id="PF25954">
    <property type="entry name" value="Beta-barrel_RND_2"/>
    <property type="match status" value="1"/>
</dbReference>
<dbReference type="SUPFAM" id="SSF111369">
    <property type="entry name" value="HlyD-like secretion proteins"/>
    <property type="match status" value="1"/>
</dbReference>
<dbReference type="InterPro" id="IPR051909">
    <property type="entry name" value="MFP_Cation_Efflux"/>
</dbReference>
<dbReference type="Pfam" id="PF25975">
    <property type="entry name" value="CzcB_C"/>
    <property type="match status" value="1"/>
</dbReference>
<feature type="domain" description="CusB-like beta-barrel" evidence="5">
    <location>
        <begin position="256"/>
        <end position="331"/>
    </location>
</feature>
<feature type="domain" description="CzcB-like C-terminal circularly permuted SH3-like" evidence="7">
    <location>
        <begin position="338"/>
        <end position="397"/>
    </location>
</feature>
<dbReference type="InterPro" id="IPR058648">
    <property type="entry name" value="HH_CzcB-like"/>
</dbReference>
<dbReference type="Gene3D" id="2.40.420.20">
    <property type="match status" value="1"/>
</dbReference>
<gene>
    <name evidence="8" type="ORF">QWZ14_31160</name>
</gene>
<dbReference type="Pfam" id="PF25893">
    <property type="entry name" value="HH_CzcB"/>
    <property type="match status" value="1"/>
</dbReference>
<dbReference type="Gene3D" id="2.40.50.100">
    <property type="match status" value="1"/>
</dbReference>
<feature type="domain" description="CzcB-like barrel-sandwich hybrid" evidence="6">
    <location>
        <begin position="101"/>
        <end position="253"/>
    </location>
</feature>
<dbReference type="RefSeq" id="WP_290320982.1">
    <property type="nucleotide sequence ID" value="NZ_JAUFPN010000309.1"/>
</dbReference>
<evidence type="ECO:0000313" key="8">
    <source>
        <dbReference type="EMBL" id="MDN3568860.1"/>
    </source>
</evidence>
<comment type="similarity">
    <text evidence="1">Belongs to the membrane fusion protein (MFP) (TC 8.A.1) family.</text>
</comment>
<dbReference type="EMBL" id="JAUFPN010000309">
    <property type="protein sequence ID" value="MDN3568860.1"/>
    <property type="molecule type" value="Genomic_DNA"/>
</dbReference>
<dbReference type="Proteomes" id="UP001529369">
    <property type="component" value="Unassembled WGS sequence"/>
</dbReference>
<comment type="caution">
    <text evidence="8">The sequence shown here is derived from an EMBL/GenBank/DDBJ whole genome shotgun (WGS) entry which is preliminary data.</text>
</comment>
<dbReference type="Gene3D" id="1.10.287.470">
    <property type="entry name" value="Helix hairpin bin"/>
    <property type="match status" value="1"/>
</dbReference>
<evidence type="ECO:0000313" key="9">
    <source>
        <dbReference type="Proteomes" id="UP001529369"/>
    </source>
</evidence>
<reference evidence="9" key="1">
    <citation type="journal article" date="2019" name="Int. J. Syst. Evol. Microbiol.">
        <title>The Global Catalogue of Microorganisms (GCM) 10K type strain sequencing project: providing services to taxonomists for standard genome sequencing and annotation.</title>
        <authorList>
            <consortium name="The Broad Institute Genomics Platform"/>
            <consortium name="The Broad Institute Genome Sequencing Center for Infectious Disease"/>
            <person name="Wu L."/>
            <person name="Ma J."/>
        </authorList>
    </citation>
    <scope>NUCLEOTIDE SEQUENCE [LARGE SCALE GENOMIC DNA]</scope>
    <source>
        <strain evidence="9">CECT 7131</strain>
    </source>
</reference>
<evidence type="ECO:0000256" key="1">
    <source>
        <dbReference type="ARBA" id="ARBA00009477"/>
    </source>
</evidence>
<dbReference type="InterPro" id="IPR058647">
    <property type="entry name" value="BSH_CzcB-like"/>
</dbReference>
<feature type="domain" description="CzcB-like alpha-helical hairpin" evidence="4">
    <location>
        <begin position="141"/>
        <end position="199"/>
    </location>
</feature>
<protein>
    <submittedName>
        <fullName evidence="8">Efflux RND transporter periplasmic adaptor subunit</fullName>
    </submittedName>
</protein>
<evidence type="ECO:0000259" key="5">
    <source>
        <dbReference type="Pfam" id="PF25954"/>
    </source>
</evidence>
<feature type="compositionally biased region" description="Low complexity" evidence="3">
    <location>
        <begin position="39"/>
        <end position="50"/>
    </location>
</feature>
<dbReference type="NCBIfam" id="TIGR01730">
    <property type="entry name" value="RND_mfp"/>
    <property type="match status" value="1"/>
</dbReference>
<keyword evidence="2" id="KW-0813">Transport</keyword>
<feature type="region of interest" description="Disordered" evidence="3">
    <location>
        <begin position="32"/>
        <end position="61"/>
    </location>
</feature>
<evidence type="ECO:0000256" key="2">
    <source>
        <dbReference type="ARBA" id="ARBA00022448"/>
    </source>
</evidence>
<dbReference type="InterPro" id="IPR058649">
    <property type="entry name" value="CzcB_C"/>
</dbReference>
<evidence type="ECO:0000256" key="3">
    <source>
        <dbReference type="SAM" id="MobiDB-lite"/>
    </source>
</evidence>
<proteinExistence type="inferred from homology"/>
<keyword evidence="9" id="KW-1185">Reference proteome</keyword>
<evidence type="ECO:0000259" key="4">
    <source>
        <dbReference type="Pfam" id="PF25893"/>
    </source>
</evidence>